<gene>
    <name evidence="7" type="ORF">HAND1043_LOCUS10558</name>
</gene>
<comment type="similarity">
    <text evidence="2">Belongs to the peroxisomal membrane protein PXMP2/4 family.</text>
</comment>
<proteinExistence type="inferred from homology"/>
<reference evidence="7" key="1">
    <citation type="submission" date="2021-01" db="EMBL/GenBank/DDBJ databases">
        <authorList>
            <person name="Corre E."/>
            <person name="Pelletier E."/>
            <person name="Niang G."/>
            <person name="Scheremetjew M."/>
            <person name="Finn R."/>
            <person name="Kale V."/>
            <person name="Holt S."/>
            <person name="Cochrane G."/>
            <person name="Meng A."/>
            <person name="Brown T."/>
            <person name="Cohen L."/>
        </authorList>
    </citation>
    <scope>NUCLEOTIDE SEQUENCE</scope>
    <source>
        <strain evidence="7">CCMP441</strain>
    </source>
</reference>
<name>A0A7S0XUH6_HEMAN</name>
<evidence type="ECO:0000256" key="1">
    <source>
        <dbReference type="ARBA" id="ARBA00004141"/>
    </source>
</evidence>
<keyword evidence="5 6" id="KW-0472">Membrane</keyword>
<evidence type="ECO:0000256" key="4">
    <source>
        <dbReference type="ARBA" id="ARBA00022989"/>
    </source>
</evidence>
<evidence type="ECO:0000256" key="2">
    <source>
        <dbReference type="ARBA" id="ARBA00006824"/>
    </source>
</evidence>
<evidence type="ECO:0000256" key="6">
    <source>
        <dbReference type="SAM" id="Phobius"/>
    </source>
</evidence>
<protein>
    <recommendedName>
        <fullName evidence="8">Peroxisomal membrane protein MPV17</fullName>
    </recommendedName>
</protein>
<feature type="transmembrane region" description="Helical" evidence="6">
    <location>
        <begin position="224"/>
        <end position="244"/>
    </location>
</feature>
<keyword evidence="3 6" id="KW-0812">Transmembrane</keyword>
<feature type="transmembrane region" description="Helical" evidence="6">
    <location>
        <begin position="194"/>
        <end position="212"/>
    </location>
</feature>
<comment type="subcellular location">
    <subcellularLocation>
        <location evidence="1">Membrane</location>
        <topology evidence="1">Multi-pass membrane protein</topology>
    </subcellularLocation>
</comment>
<evidence type="ECO:0000256" key="3">
    <source>
        <dbReference type="ARBA" id="ARBA00022692"/>
    </source>
</evidence>
<evidence type="ECO:0000313" key="7">
    <source>
        <dbReference type="EMBL" id="CAD8744063.1"/>
    </source>
</evidence>
<sequence length="386" mass="39887">MVTASASGGHYVASPISRSSSASSLPLRTGSLALGGGNLPLNGASRRCDRELGFAAGGSLPRPQLSRSASAPGACAVRKARAGGPVAGRSLFRNGQDHTLRRDWGAGRAGVLLLAAIAQFGGRGTPSSTNTNLQASLGATADEVFAPPPPIVPATIPSPSAQLLLGASATTLLAIVGTFSVADGLFPIFSSPDTLANIPAAAALFGVADVVAQKMEKQEKTDVRRMLSASAIGVVINAFGFAWWVHYLDLVLPDEMVGLASPTAAAGLVCKTLLDSFVWGTISNSFGIYARRLLSGDTPKAAGEHWEGLLPGIVGDEFRFWPFFQALTYGVIPSEHRVQFTAIGAFVWNVYMSMSASDGPQPHEEQVVVGGIASEEVAGCGSGRRA</sequence>
<dbReference type="PANTHER" id="PTHR11266">
    <property type="entry name" value="PEROXISOMAL MEMBRANE PROTEIN 2, PXMP2 MPV17"/>
    <property type="match status" value="1"/>
</dbReference>
<evidence type="ECO:0008006" key="8">
    <source>
        <dbReference type="Google" id="ProtNLM"/>
    </source>
</evidence>
<organism evidence="7">
    <name type="scientific">Hemiselmis andersenii</name>
    <name type="common">Cryptophyte alga</name>
    <dbReference type="NCBI Taxonomy" id="464988"/>
    <lineage>
        <taxon>Eukaryota</taxon>
        <taxon>Cryptophyceae</taxon>
        <taxon>Cryptomonadales</taxon>
        <taxon>Hemiselmidaceae</taxon>
        <taxon>Hemiselmis</taxon>
    </lineage>
</organism>
<dbReference type="EMBL" id="HBFK01017121">
    <property type="protein sequence ID" value="CAD8744063.1"/>
    <property type="molecule type" value="Transcribed_RNA"/>
</dbReference>
<keyword evidence="4 6" id="KW-1133">Transmembrane helix</keyword>
<evidence type="ECO:0000256" key="5">
    <source>
        <dbReference type="ARBA" id="ARBA00023136"/>
    </source>
</evidence>
<dbReference type="InterPro" id="IPR007248">
    <property type="entry name" value="Mpv17_PMP22"/>
</dbReference>
<dbReference type="GO" id="GO:0005737">
    <property type="term" value="C:cytoplasm"/>
    <property type="evidence" value="ECO:0007669"/>
    <property type="project" value="TreeGrafter"/>
</dbReference>
<feature type="transmembrane region" description="Helical" evidence="6">
    <location>
        <begin position="163"/>
        <end position="182"/>
    </location>
</feature>
<accession>A0A7S0XUH6</accession>
<dbReference type="Pfam" id="PF04117">
    <property type="entry name" value="Mpv17_PMP22"/>
    <property type="match status" value="1"/>
</dbReference>
<dbReference type="AlphaFoldDB" id="A0A7S0XUH6"/>
<dbReference type="GO" id="GO:0016020">
    <property type="term" value="C:membrane"/>
    <property type="evidence" value="ECO:0007669"/>
    <property type="project" value="UniProtKB-SubCell"/>
</dbReference>